<evidence type="ECO:0000256" key="1">
    <source>
        <dbReference type="ARBA" id="ARBA00004479"/>
    </source>
</evidence>
<organism evidence="11 12">
    <name type="scientific">Castanea mollissima</name>
    <name type="common">Chinese chestnut</name>
    <dbReference type="NCBI Taxonomy" id="60419"/>
    <lineage>
        <taxon>Eukaryota</taxon>
        <taxon>Viridiplantae</taxon>
        <taxon>Streptophyta</taxon>
        <taxon>Embryophyta</taxon>
        <taxon>Tracheophyta</taxon>
        <taxon>Spermatophyta</taxon>
        <taxon>Magnoliopsida</taxon>
        <taxon>eudicotyledons</taxon>
        <taxon>Gunneridae</taxon>
        <taxon>Pentapetalae</taxon>
        <taxon>rosids</taxon>
        <taxon>fabids</taxon>
        <taxon>Fagales</taxon>
        <taxon>Fagaceae</taxon>
        <taxon>Castanea</taxon>
    </lineage>
</organism>
<comment type="caution">
    <text evidence="11">The sequence shown here is derived from an EMBL/GenBank/DDBJ whole genome shotgun (WGS) entry which is preliminary data.</text>
</comment>
<keyword evidence="12" id="KW-1185">Reference proteome</keyword>
<keyword evidence="9" id="KW-0325">Glycoprotein</keyword>
<protein>
    <submittedName>
        <fullName evidence="11">Uncharacterized protein</fullName>
    </submittedName>
</protein>
<evidence type="ECO:0000256" key="2">
    <source>
        <dbReference type="ARBA" id="ARBA00022614"/>
    </source>
</evidence>
<name>A0A8J4VL20_9ROSI</name>
<feature type="transmembrane region" description="Helical" evidence="10">
    <location>
        <begin position="170"/>
        <end position="194"/>
    </location>
</feature>
<evidence type="ECO:0000256" key="9">
    <source>
        <dbReference type="ARBA" id="ARBA00023180"/>
    </source>
</evidence>
<dbReference type="Pfam" id="PF13855">
    <property type="entry name" value="LRR_8"/>
    <property type="match status" value="1"/>
</dbReference>
<accession>A0A8J4VL20</accession>
<evidence type="ECO:0000256" key="8">
    <source>
        <dbReference type="ARBA" id="ARBA00023170"/>
    </source>
</evidence>
<keyword evidence="5" id="KW-0677">Repeat</keyword>
<dbReference type="Gene3D" id="3.80.10.10">
    <property type="entry name" value="Ribonuclease Inhibitor"/>
    <property type="match status" value="1"/>
</dbReference>
<dbReference type="OrthoDB" id="1394818at2759"/>
<dbReference type="InterPro" id="IPR032675">
    <property type="entry name" value="LRR_dom_sf"/>
</dbReference>
<evidence type="ECO:0000256" key="7">
    <source>
        <dbReference type="ARBA" id="ARBA00023136"/>
    </source>
</evidence>
<keyword evidence="7 10" id="KW-0472">Membrane</keyword>
<evidence type="ECO:0000313" key="12">
    <source>
        <dbReference type="Proteomes" id="UP000737018"/>
    </source>
</evidence>
<dbReference type="InterPro" id="IPR001611">
    <property type="entry name" value="Leu-rich_rpt"/>
</dbReference>
<dbReference type="Proteomes" id="UP000737018">
    <property type="component" value="Unassembled WGS sequence"/>
</dbReference>
<dbReference type="GO" id="GO:0016020">
    <property type="term" value="C:membrane"/>
    <property type="evidence" value="ECO:0007669"/>
    <property type="project" value="UniProtKB-SubCell"/>
</dbReference>
<gene>
    <name evidence="11" type="ORF">CMV_021007</name>
</gene>
<reference evidence="11" key="1">
    <citation type="submission" date="2020-03" db="EMBL/GenBank/DDBJ databases">
        <title>Castanea mollissima Vanexum genome sequencing.</title>
        <authorList>
            <person name="Staton M."/>
        </authorList>
    </citation>
    <scope>NUCLEOTIDE SEQUENCE</scope>
    <source>
        <tissue evidence="11">Leaf</tissue>
    </source>
</reference>
<keyword evidence="6 10" id="KW-1133">Transmembrane helix</keyword>
<dbReference type="PRINTS" id="PR00019">
    <property type="entry name" value="LEURICHRPT"/>
</dbReference>
<dbReference type="PANTHER" id="PTHR48063">
    <property type="entry name" value="LRR RECEPTOR-LIKE KINASE"/>
    <property type="match status" value="1"/>
</dbReference>
<comment type="subcellular location">
    <subcellularLocation>
        <location evidence="1">Membrane</location>
        <topology evidence="1">Single-pass type I membrane protein</topology>
    </subcellularLocation>
</comment>
<evidence type="ECO:0000256" key="10">
    <source>
        <dbReference type="SAM" id="Phobius"/>
    </source>
</evidence>
<keyword evidence="2" id="KW-0433">Leucine-rich repeat</keyword>
<dbReference type="InterPro" id="IPR046956">
    <property type="entry name" value="RLP23-like"/>
</dbReference>
<evidence type="ECO:0000256" key="4">
    <source>
        <dbReference type="ARBA" id="ARBA00022729"/>
    </source>
</evidence>
<keyword evidence="4" id="KW-0732">Signal</keyword>
<evidence type="ECO:0000256" key="3">
    <source>
        <dbReference type="ARBA" id="ARBA00022692"/>
    </source>
</evidence>
<dbReference type="FunFam" id="3.80.10.10:FF:000383">
    <property type="entry name" value="Leucine-rich repeat receptor protein kinase EMS1"/>
    <property type="match status" value="1"/>
</dbReference>
<evidence type="ECO:0000256" key="6">
    <source>
        <dbReference type="ARBA" id="ARBA00022989"/>
    </source>
</evidence>
<evidence type="ECO:0000313" key="11">
    <source>
        <dbReference type="EMBL" id="KAF3953564.1"/>
    </source>
</evidence>
<dbReference type="EMBL" id="JRKL02004019">
    <property type="protein sequence ID" value="KAF3953564.1"/>
    <property type="molecule type" value="Genomic_DNA"/>
</dbReference>
<dbReference type="AlphaFoldDB" id="A0A8J4VL20"/>
<dbReference type="SUPFAM" id="SSF52058">
    <property type="entry name" value="L domain-like"/>
    <property type="match status" value="1"/>
</dbReference>
<sequence length="205" mass="22392">MSREPFVAMPNVHVRVSVVVTGSSQSSFDYHLSSTVGIDLSNNLLHGEIPQGLFALQGLEYLNLSHNFLDGTVTGLEKMSGLKALDLSHNSLSGQVPGNVSSLKDLTLLNMSYNSFSGFVPKKQGYWRFPGAFAGNPDLCVETPSGRCETESIPMVPGKSFHDGVVEGPISVWVFCLSFFVSFYFGIVALFCSARTRNYILHMKV</sequence>
<evidence type="ECO:0000256" key="5">
    <source>
        <dbReference type="ARBA" id="ARBA00022737"/>
    </source>
</evidence>
<keyword evidence="3 10" id="KW-0812">Transmembrane</keyword>
<keyword evidence="8" id="KW-0675">Receptor</keyword>
<proteinExistence type="predicted"/>